<accession>A0ABV5P453</accession>
<evidence type="ECO:0000313" key="3">
    <source>
        <dbReference type="Proteomes" id="UP001589568"/>
    </source>
</evidence>
<comment type="caution">
    <text evidence="2">The sequence shown here is derived from an EMBL/GenBank/DDBJ whole genome shotgun (WGS) entry which is preliminary data.</text>
</comment>
<dbReference type="Proteomes" id="UP001589568">
    <property type="component" value="Unassembled WGS sequence"/>
</dbReference>
<gene>
    <name evidence="2" type="ORF">ACFFR3_47825</name>
</gene>
<sequence length="214" mass="22499">MSGLLWVAWRGQRAQAAAIAALLVLYGAGVAAERLEPGLAGLTFQLSGFLAGAICLIWGAPLVAREFEAGTHKLAWTQSVSRGRWLLAVVAVAAAGAVAANAVLAGMLGWFLPEVGGEVMAWPYYESHGPVPFGRSLLALALGVALGAATRHTRIAMPLSVLLVGAGQLVARALRARSELPFWPLQWAETAVHLVLAMALVGVTYVVIRARARF</sequence>
<keyword evidence="1" id="KW-0472">Membrane</keyword>
<reference evidence="2 3" key="1">
    <citation type="submission" date="2024-09" db="EMBL/GenBank/DDBJ databases">
        <authorList>
            <person name="Sun Q."/>
            <person name="Mori K."/>
        </authorList>
    </citation>
    <scope>NUCLEOTIDE SEQUENCE [LARGE SCALE GENOMIC DNA]</scope>
    <source>
        <strain evidence="2 3">JCM 3324</strain>
    </source>
</reference>
<evidence type="ECO:0000313" key="2">
    <source>
        <dbReference type="EMBL" id="MFB9477252.1"/>
    </source>
</evidence>
<proteinExistence type="predicted"/>
<evidence type="ECO:0000256" key="1">
    <source>
        <dbReference type="SAM" id="Phobius"/>
    </source>
</evidence>
<organism evidence="2 3">
    <name type="scientific">Nonomuraea salmonea</name>
    <dbReference type="NCBI Taxonomy" id="46181"/>
    <lineage>
        <taxon>Bacteria</taxon>
        <taxon>Bacillati</taxon>
        <taxon>Actinomycetota</taxon>
        <taxon>Actinomycetes</taxon>
        <taxon>Streptosporangiales</taxon>
        <taxon>Streptosporangiaceae</taxon>
        <taxon>Nonomuraea</taxon>
    </lineage>
</organism>
<protein>
    <recommendedName>
        <fullName evidence="4">ABC transporter permease</fullName>
    </recommendedName>
</protein>
<keyword evidence="1" id="KW-1133">Transmembrane helix</keyword>
<feature type="transmembrane region" description="Helical" evidence="1">
    <location>
        <begin position="191"/>
        <end position="208"/>
    </location>
</feature>
<keyword evidence="3" id="KW-1185">Reference proteome</keyword>
<name>A0ABV5P453_9ACTN</name>
<dbReference type="EMBL" id="JBHMCF010000061">
    <property type="protein sequence ID" value="MFB9477252.1"/>
    <property type="molecule type" value="Genomic_DNA"/>
</dbReference>
<feature type="transmembrane region" description="Helical" evidence="1">
    <location>
        <begin position="42"/>
        <end position="64"/>
    </location>
</feature>
<dbReference type="RefSeq" id="WP_379485349.1">
    <property type="nucleotide sequence ID" value="NZ_JBHMCF010000061.1"/>
</dbReference>
<feature type="transmembrane region" description="Helical" evidence="1">
    <location>
        <begin position="155"/>
        <end position="171"/>
    </location>
</feature>
<feature type="transmembrane region" description="Helical" evidence="1">
    <location>
        <begin position="85"/>
        <end position="112"/>
    </location>
</feature>
<keyword evidence="1" id="KW-0812">Transmembrane</keyword>
<evidence type="ECO:0008006" key="4">
    <source>
        <dbReference type="Google" id="ProtNLM"/>
    </source>
</evidence>
<feature type="transmembrane region" description="Helical" evidence="1">
    <location>
        <begin position="132"/>
        <end position="148"/>
    </location>
</feature>